<organism evidence="1 2">
    <name type="scientific">Aspergillus niger</name>
    <dbReference type="NCBI Taxonomy" id="5061"/>
    <lineage>
        <taxon>Eukaryota</taxon>
        <taxon>Fungi</taxon>
        <taxon>Dikarya</taxon>
        <taxon>Ascomycota</taxon>
        <taxon>Pezizomycotina</taxon>
        <taxon>Eurotiomycetes</taxon>
        <taxon>Eurotiomycetidae</taxon>
        <taxon>Eurotiales</taxon>
        <taxon>Aspergillaceae</taxon>
        <taxon>Aspergillus</taxon>
        <taxon>Aspergillus subgen. Circumdati</taxon>
    </lineage>
</organism>
<dbReference type="AlphaFoldDB" id="A0A9W6AGL2"/>
<sequence>MKPQEQTFMCTAKECTKIFTSIDDWRMHVGEYSFEKGHICLYDDCGELIPTAPDELRAHQCHLYLDHKVNYNDTEELAESFIDKNFYSVEEGRIWCSACRRMLELDNREKALHHFERHVSDRSQIEIPGQTKYPKTDQMRKEMPGASARLANEGEGNVFDLSQRGTFAWIDSA</sequence>
<comment type="caution">
    <text evidence="1">The sequence shown here is derived from an EMBL/GenBank/DDBJ whole genome shotgun (WGS) entry which is preliminary data.</text>
</comment>
<evidence type="ECO:0008006" key="3">
    <source>
        <dbReference type="Google" id="ProtNLM"/>
    </source>
</evidence>
<gene>
    <name evidence="1" type="ORF">AnigIFM63604_006898</name>
</gene>
<dbReference type="EMBL" id="BRPB01000406">
    <property type="protein sequence ID" value="GLA56267.1"/>
    <property type="molecule type" value="Genomic_DNA"/>
</dbReference>
<evidence type="ECO:0000313" key="2">
    <source>
        <dbReference type="Proteomes" id="UP001144191"/>
    </source>
</evidence>
<name>A0A9W6AGL2_ASPNG</name>
<proteinExistence type="predicted"/>
<reference evidence="1" key="1">
    <citation type="submission" date="2022-07" db="EMBL/GenBank/DDBJ databases">
        <title>Taxonomy of Aspergillus series Nigri: significant species reduction supported by multi-species coalescent approaches.</title>
        <authorList>
            <person name="Bian C."/>
            <person name="Kusuya Y."/>
            <person name="Sklenar F."/>
            <person name="D'hooge E."/>
            <person name="Yaguchi T."/>
            <person name="Takahashi H."/>
            <person name="Hubka V."/>
        </authorList>
    </citation>
    <scope>NUCLEOTIDE SEQUENCE</scope>
    <source>
        <strain evidence="1">IFM 63604</strain>
    </source>
</reference>
<accession>A0A9W6AGL2</accession>
<protein>
    <recommendedName>
        <fullName evidence="3">C2H2-type domain-containing protein</fullName>
    </recommendedName>
</protein>
<dbReference type="Proteomes" id="UP001144191">
    <property type="component" value="Unassembled WGS sequence"/>
</dbReference>
<evidence type="ECO:0000313" key="1">
    <source>
        <dbReference type="EMBL" id="GLA56267.1"/>
    </source>
</evidence>